<accession>A0A3R9YTN4</accession>
<sequence length="139" mass="15966">MLKNHGKGVVLDRRLDNDTEPVTWLGLCELRIMNDRRWPWLILVPQRPDMQELHDLTPLDQAMLTFEMNLVGEALKKATGCTKINTGALGNIVRQLHVHVVARSEGDPNWPGPVWGHGTREPWPREDLYRFAEQIRASL</sequence>
<dbReference type="EMBL" id="RWKW01000031">
    <property type="protein sequence ID" value="RST86839.1"/>
    <property type="molecule type" value="Genomic_DNA"/>
</dbReference>
<dbReference type="Gene3D" id="3.30.428.10">
    <property type="entry name" value="HIT-like"/>
    <property type="match status" value="1"/>
</dbReference>
<dbReference type="InterPro" id="IPR026026">
    <property type="entry name" value="HIT_Hint"/>
</dbReference>
<dbReference type="SUPFAM" id="SSF54197">
    <property type="entry name" value="HIT-like"/>
    <property type="match status" value="1"/>
</dbReference>
<evidence type="ECO:0000313" key="4">
    <source>
        <dbReference type="Proteomes" id="UP000278398"/>
    </source>
</evidence>
<evidence type="ECO:0000259" key="2">
    <source>
        <dbReference type="PROSITE" id="PS51084"/>
    </source>
</evidence>
<proteinExistence type="predicted"/>
<dbReference type="Proteomes" id="UP000278398">
    <property type="component" value="Unassembled WGS sequence"/>
</dbReference>
<dbReference type="Pfam" id="PF01230">
    <property type="entry name" value="HIT"/>
    <property type="match status" value="1"/>
</dbReference>
<feature type="domain" description="HIT" evidence="2">
    <location>
        <begin position="41"/>
        <end position="110"/>
    </location>
</feature>
<comment type="caution">
    <text evidence="3">The sequence shown here is derived from an EMBL/GenBank/DDBJ whole genome shotgun (WGS) entry which is preliminary data.</text>
</comment>
<evidence type="ECO:0000256" key="1">
    <source>
        <dbReference type="PROSITE-ProRule" id="PRU00464"/>
    </source>
</evidence>
<reference evidence="3 4" key="1">
    <citation type="submission" date="2018-12" db="EMBL/GenBank/DDBJ databases">
        <title>Mesorhizobium carbonis sp. nov., isolated from coal mine water.</title>
        <authorList>
            <person name="Xin W."/>
            <person name="Xu Z."/>
            <person name="Xiang F."/>
            <person name="Zhang J."/>
            <person name="Xi L."/>
            <person name="Liu J."/>
        </authorList>
    </citation>
    <scope>NUCLEOTIDE SEQUENCE [LARGE SCALE GENOMIC DNA]</scope>
    <source>
        <strain evidence="3 4">B2.3</strain>
    </source>
</reference>
<organism evidence="3 4">
    <name type="scientific">Aquibium carbonis</name>
    <dbReference type="NCBI Taxonomy" id="2495581"/>
    <lineage>
        <taxon>Bacteria</taxon>
        <taxon>Pseudomonadati</taxon>
        <taxon>Pseudomonadota</taxon>
        <taxon>Alphaproteobacteria</taxon>
        <taxon>Hyphomicrobiales</taxon>
        <taxon>Phyllobacteriaceae</taxon>
        <taxon>Aquibium</taxon>
    </lineage>
</organism>
<keyword evidence="4" id="KW-1185">Reference proteome</keyword>
<protein>
    <submittedName>
        <fullName evidence="3">HIT domain-containing protein</fullName>
    </submittedName>
</protein>
<dbReference type="PROSITE" id="PS51084">
    <property type="entry name" value="HIT_2"/>
    <property type="match status" value="1"/>
</dbReference>
<name>A0A3R9YTN4_9HYPH</name>
<dbReference type="OrthoDB" id="9799145at2"/>
<dbReference type="RefSeq" id="WP_126699446.1">
    <property type="nucleotide sequence ID" value="NZ_RWKW01000031.1"/>
</dbReference>
<dbReference type="PIRSF" id="PIRSF000714">
    <property type="entry name" value="HIT"/>
    <property type="match status" value="1"/>
</dbReference>
<dbReference type="AlphaFoldDB" id="A0A3R9YTN4"/>
<dbReference type="InterPro" id="IPR036265">
    <property type="entry name" value="HIT-like_sf"/>
</dbReference>
<comment type="caution">
    <text evidence="1">Lacks conserved residue(s) required for the propagation of feature annotation.</text>
</comment>
<gene>
    <name evidence="3" type="ORF">EJC49_09035</name>
</gene>
<dbReference type="GO" id="GO:0003824">
    <property type="term" value="F:catalytic activity"/>
    <property type="evidence" value="ECO:0007669"/>
    <property type="project" value="InterPro"/>
</dbReference>
<dbReference type="InterPro" id="IPR011146">
    <property type="entry name" value="HIT-like"/>
</dbReference>
<evidence type="ECO:0000313" key="3">
    <source>
        <dbReference type="EMBL" id="RST86839.1"/>
    </source>
</evidence>